<keyword evidence="6" id="KW-1185">Reference proteome</keyword>
<protein>
    <submittedName>
        <fullName evidence="5">Dynactin-like protein subunit 2</fullName>
    </submittedName>
</protein>
<accession>A0A6A6JND7</accession>
<evidence type="ECO:0000313" key="6">
    <source>
        <dbReference type="Proteomes" id="UP000800097"/>
    </source>
</evidence>
<dbReference type="Proteomes" id="UP000800097">
    <property type="component" value="Unassembled WGS sequence"/>
</dbReference>
<dbReference type="GO" id="GO:0007017">
    <property type="term" value="P:microtubule-based process"/>
    <property type="evidence" value="ECO:0007669"/>
    <property type="project" value="InterPro"/>
</dbReference>
<name>A0A6A6JND7_WESOR</name>
<dbReference type="InterPro" id="IPR028133">
    <property type="entry name" value="Dynamitin"/>
</dbReference>
<dbReference type="RefSeq" id="XP_033655670.1">
    <property type="nucleotide sequence ID" value="XM_033797922.1"/>
</dbReference>
<dbReference type="EMBL" id="ML986488">
    <property type="protein sequence ID" value="KAF2278131.1"/>
    <property type="molecule type" value="Genomic_DNA"/>
</dbReference>
<keyword evidence="3" id="KW-0175">Coiled coil</keyword>
<feature type="region of interest" description="Disordered" evidence="4">
    <location>
        <begin position="1"/>
        <end position="125"/>
    </location>
</feature>
<sequence length="437" mass="49225">MAEASKPKYENLPGIDTSPDVYETPDLDAETSTIQASTAVSESSGHPSDDDEDESAIRHQRLQPDVARNRFRPSRVDAQGVDFSDNISAQRRSYKTSTRRRRRGEMLGDASGEDGEGEEEEESFSRRLMRLRHELTELEDEYRARVESGDKSKIEEQDPKEVLEMISDKVDMIYARRRGGVRGAEALLKRTMERFDGYTAFGPSERIGKAIRELPPLPGSQVQKNQLDFVLEQAADFDKRLEGLEKALGVNGNTMPDISEKSTFPVFTTLERLEQLIVAVADASAGNLDVAAEKVKKMIQDAEELKELRLETEGEGSGMNGAPLFTAEQEAKINALYGTLPTIDKLAPFVPLVLEHLRALRLVHTSAFEADMILTELENRQSKQEDEIKKWRTALDVVQNDMKVCEESMKLNMKTVGDWVKVLEERIEKLPTPTHRE</sequence>
<organism evidence="5 6">
    <name type="scientific">Westerdykella ornata</name>
    <dbReference type="NCBI Taxonomy" id="318751"/>
    <lineage>
        <taxon>Eukaryota</taxon>
        <taxon>Fungi</taxon>
        <taxon>Dikarya</taxon>
        <taxon>Ascomycota</taxon>
        <taxon>Pezizomycotina</taxon>
        <taxon>Dothideomycetes</taxon>
        <taxon>Pleosporomycetidae</taxon>
        <taxon>Pleosporales</taxon>
        <taxon>Sporormiaceae</taxon>
        <taxon>Westerdykella</taxon>
    </lineage>
</organism>
<comment type="subcellular location">
    <subcellularLocation>
        <location evidence="1">Cytoplasm</location>
    </subcellularLocation>
</comment>
<dbReference type="PANTHER" id="PTHR15346">
    <property type="entry name" value="DYNACTIN SUBUNIT"/>
    <property type="match status" value="1"/>
</dbReference>
<feature type="coiled-coil region" evidence="3">
    <location>
        <begin position="288"/>
        <end position="315"/>
    </location>
</feature>
<dbReference type="GO" id="GO:0005737">
    <property type="term" value="C:cytoplasm"/>
    <property type="evidence" value="ECO:0007669"/>
    <property type="project" value="UniProtKB-SubCell"/>
</dbReference>
<dbReference type="AlphaFoldDB" id="A0A6A6JND7"/>
<feature type="compositionally biased region" description="Basic residues" evidence="4">
    <location>
        <begin position="92"/>
        <end position="103"/>
    </location>
</feature>
<keyword evidence="2" id="KW-0963">Cytoplasm</keyword>
<feature type="compositionally biased region" description="Acidic residues" evidence="4">
    <location>
        <begin position="111"/>
        <end position="122"/>
    </location>
</feature>
<proteinExistence type="predicted"/>
<feature type="compositionally biased region" description="Polar residues" evidence="4">
    <location>
        <begin position="30"/>
        <end position="46"/>
    </location>
</feature>
<evidence type="ECO:0000313" key="5">
    <source>
        <dbReference type="EMBL" id="KAF2278131.1"/>
    </source>
</evidence>
<evidence type="ECO:0000256" key="4">
    <source>
        <dbReference type="SAM" id="MobiDB-lite"/>
    </source>
</evidence>
<dbReference type="OrthoDB" id="4977at2759"/>
<dbReference type="GeneID" id="54551097"/>
<dbReference type="GO" id="GO:0005869">
    <property type="term" value="C:dynactin complex"/>
    <property type="evidence" value="ECO:0007669"/>
    <property type="project" value="InterPro"/>
</dbReference>
<gene>
    <name evidence="5" type="ORF">EI97DRAFT_431392</name>
</gene>
<evidence type="ECO:0000256" key="1">
    <source>
        <dbReference type="ARBA" id="ARBA00004496"/>
    </source>
</evidence>
<reference evidence="5" key="1">
    <citation type="journal article" date="2020" name="Stud. Mycol.">
        <title>101 Dothideomycetes genomes: a test case for predicting lifestyles and emergence of pathogens.</title>
        <authorList>
            <person name="Haridas S."/>
            <person name="Albert R."/>
            <person name="Binder M."/>
            <person name="Bloem J."/>
            <person name="Labutti K."/>
            <person name="Salamov A."/>
            <person name="Andreopoulos B."/>
            <person name="Baker S."/>
            <person name="Barry K."/>
            <person name="Bills G."/>
            <person name="Bluhm B."/>
            <person name="Cannon C."/>
            <person name="Castanera R."/>
            <person name="Culley D."/>
            <person name="Daum C."/>
            <person name="Ezra D."/>
            <person name="Gonzalez J."/>
            <person name="Henrissat B."/>
            <person name="Kuo A."/>
            <person name="Liang C."/>
            <person name="Lipzen A."/>
            <person name="Lutzoni F."/>
            <person name="Magnuson J."/>
            <person name="Mondo S."/>
            <person name="Nolan M."/>
            <person name="Ohm R."/>
            <person name="Pangilinan J."/>
            <person name="Park H.-J."/>
            <person name="Ramirez L."/>
            <person name="Alfaro M."/>
            <person name="Sun H."/>
            <person name="Tritt A."/>
            <person name="Yoshinaga Y."/>
            <person name="Zwiers L.-H."/>
            <person name="Turgeon B."/>
            <person name="Goodwin S."/>
            <person name="Spatafora J."/>
            <person name="Crous P."/>
            <person name="Grigoriev I."/>
        </authorList>
    </citation>
    <scope>NUCLEOTIDE SEQUENCE</scope>
    <source>
        <strain evidence="5">CBS 379.55</strain>
    </source>
</reference>
<dbReference type="Pfam" id="PF04912">
    <property type="entry name" value="Dynamitin"/>
    <property type="match status" value="1"/>
</dbReference>
<evidence type="ECO:0000256" key="3">
    <source>
        <dbReference type="SAM" id="Coils"/>
    </source>
</evidence>
<evidence type="ECO:0000256" key="2">
    <source>
        <dbReference type="ARBA" id="ARBA00022490"/>
    </source>
</evidence>